<dbReference type="AlphaFoldDB" id="A0A6N3GLG7"/>
<reference evidence="2" key="1">
    <citation type="submission" date="2019-11" db="EMBL/GenBank/DDBJ databases">
        <authorList>
            <person name="Feng L."/>
        </authorList>
    </citation>
    <scope>NUCLEOTIDE SEQUENCE</scope>
    <source>
        <strain evidence="2">CTertiumLFYP3</strain>
    </source>
</reference>
<keyword evidence="1" id="KW-0812">Transmembrane</keyword>
<accession>A0A6N3GLG7</accession>
<evidence type="ECO:0000313" key="2">
    <source>
        <dbReference type="EMBL" id="VYU64539.1"/>
    </source>
</evidence>
<protein>
    <submittedName>
        <fullName evidence="2">Uncharacterized protein</fullName>
    </submittedName>
</protein>
<sequence length="109" mass="12944">MNYERSDDNMNVQNLMDECKNLMGFHIIVVMKDGSSVDGIIDNVDSNGINMLAGEDMISDEDEYMQSMHRQFGNPKMRRHRRFRRKGFPFHGIRRVFPIVFPFFPFYPF</sequence>
<proteinExistence type="predicted"/>
<evidence type="ECO:0000256" key="1">
    <source>
        <dbReference type="SAM" id="Phobius"/>
    </source>
</evidence>
<dbReference type="EMBL" id="CACRTO010000048">
    <property type="protein sequence ID" value="VYU64539.1"/>
    <property type="molecule type" value="Genomic_DNA"/>
</dbReference>
<gene>
    <name evidence="2" type="ORF">CTLFYP3_03281</name>
</gene>
<name>A0A6N3GLG7_9CLOT</name>
<keyword evidence="1" id="KW-0472">Membrane</keyword>
<organism evidence="2">
    <name type="scientific">Clostridium tertium</name>
    <dbReference type="NCBI Taxonomy" id="1559"/>
    <lineage>
        <taxon>Bacteria</taxon>
        <taxon>Bacillati</taxon>
        <taxon>Bacillota</taxon>
        <taxon>Clostridia</taxon>
        <taxon>Eubacteriales</taxon>
        <taxon>Clostridiaceae</taxon>
        <taxon>Clostridium</taxon>
    </lineage>
</organism>
<keyword evidence="1" id="KW-1133">Transmembrane helix</keyword>
<feature type="transmembrane region" description="Helical" evidence="1">
    <location>
        <begin position="87"/>
        <end position="107"/>
    </location>
</feature>